<dbReference type="RefSeq" id="WP_197647610.1">
    <property type="nucleotide sequence ID" value="NZ_JAEACP010000034.1"/>
</dbReference>
<dbReference type="Proteomes" id="UP001595445">
    <property type="component" value="Unassembled WGS sequence"/>
</dbReference>
<evidence type="ECO:0000256" key="1">
    <source>
        <dbReference type="SAM" id="MobiDB-lite"/>
    </source>
</evidence>
<evidence type="ECO:0000313" key="2">
    <source>
        <dbReference type="EMBL" id="MFC3084633.1"/>
    </source>
</evidence>
<evidence type="ECO:0000313" key="3">
    <source>
        <dbReference type="Proteomes" id="UP001595445"/>
    </source>
</evidence>
<protein>
    <submittedName>
        <fullName evidence="2">Uncharacterized protein</fullName>
    </submittedName>
</protein>
<name>A0ABV7DNQ9_9RHOB</name>
<dbReference type="EMBL" id="JBHRSM010000001">
    <property type="protein sequence ID" value="MFC3084633.1"/>
    <property type="molecule type" value="Genomic_DNA"/>
</dbReference>
<proteinExistence type="predicted"/>
<reference evidence="3" key="1">
    <citation type="journal article" date="2019" name="Int. J. Syst. Evol. Microbiol.">
        <title>The Global Catalogue of Microorganisms (GCM) 10K type strain sequencing project: providing services to taxonomists for standard genome sequencing and annotation.</title>
        <authorList>
            <consortium name="The Broad Institute Genomics Platform"/>
            <consortium name="The Broad Institute Genome Sequencing Center for Infectious Disease"/>
            <person name="Wu L."/>
            <person name="Ma J."/>
        </authorList>
    </citation>
    <scope>NUCLEOTIDE SEQUENCE [LARGE SCALE GENOMIC DNA]</scope>
    <source>
        <strain evidence="3">KCTC 62102</strain>
    </source>
</reference>
<sequence>MHGVNLDLLATNRHHADGRPRDPHGQHRFAHLAALHQARRQLWHRRLARLAGLLTAIRPALRPARRVVRH</sequence>
<accession>A0ABV7DNQ9</accession>
<feature type="region of interest" description="Disordered" evidence="1">
    <location>
        <begin position="1"/>
        <end position="25"/>
    </location>
</feature>
<organism evidence="2 3">
    <name type="scientific">Tabrizicola soli</name>
    <dbReference type="NCBI Taxonomy" id="2185115"/>
    <lineage>
        <taxon>Bacteria</taxon>
        <taxon>Pseudomonadati</taxon>
        <taxon>Pseudomonadota</taxon>
        <taxon>Alphaproteobacteria</taxon>
        <taxon>Rhodobacterales</taxon>
        <taxon>Paracoccaceae</taxon>
        <taxon>Tabrizicola</taxon>
    </lineage>
</organism>
<keyword evidence="3" id="KW-1185">Reference proteome</keyword>
<comment type="caution">
    <text evidence="2">The sequence shown here is derived from an EMBL/GenBank/DDBJ whole genome shotgun (WGS) entry which is preliminary data.</text>
</comment>
<gene>
    <name evidence="2" type="ORF">ACFOD6_01100</name>
</gene>
<feature type="compositionally biased region" description="Basic and acidic residues" evidence="1">
    <location>
        <begin position="14"/>
        <end position="25"/>
    </location>
</feature>